<dbReference type="SUPFAM" id="SSF56529">
    <property type="entry name" value="FAH"/>
    <property type="match status" value="1"/>
</dbReference>
<dbReference type="Gene3D" id="3.90.850.10">
    <property type="entry name" value="Fumarylacetoacetase-like, C-terminal domain"/>
    <property type="match status" value="1"/>
</dbReference>
<dbReference type="STRING" id="1524254.PHACT_07200"/>
<evidence type="ECO:0000256" key="1">
    <source>
        <dbReference type="ARBA" id="ARBA00022723"/>
    </source>
</evidence>
<evidence type="ECO:0000259" key="2">
    <source>
        <dbReference type="Pfam" id="PF01557"/>
    </source>
</evidence>
<protein>
    <recommendedName>
        <fullName evidence="2">Fumarylacetoacetase-like C-terminal domain-containing protein</fullName>
    </recommendedName>
</protein>
<evidence type="ECO:0000313" key="3">
    <source>
        <dbReference type="EMBL" id="OFE12950.1"/>
    </source>
</evidence>
<gene>
    <name evidence="3" type="ORF">PHACT_07200</name>
</gene>
<organism evidence="3 4">
    <name type="scientific">Pseudohongiella acticola</name>
    <dbReference type="NCBI Taxonomy" id="1524254"/>
    <lineage>
        <taxon>Bacteria</taxon>
        <taxon>Pseudomonadati</taxon>
        <taxon>Pseudomonadota</taxon>
        <taxon>Gammaproteobacteria</taxon>
        <taxon>Pseudomonadales</taxon>
        <taxon>Pseudohongiellaceae</taxon>
        <taxon>Pseudohongiella</taxon>
    </lineage>
</organism>
<dbReference type="GO" id="GO:0046872">
    <property type="term" value="F:metal ion binding"/>
    <property type="evidence" value="ECO:0007669"/>
    <property type="project" value="UniProtKB-KW"/>
</dbReference>
<dbReference type="InterPro" id="IPR036663">
    <property type="entry name" value="Fumarylacetoacetase_C_sf"/>
</dbReference>
<dbReference type="GO" id="GO:0018773">
    <property type="term" value="F:acetylpyruvate hydrolase activity"/>
    <property type="evidence" value="ECO:0007669"/>
    <property type="project" value="TreeGrafter"/>
</dbReference>
<keyword evidence="1" id="KW-0479">Metal-binding</keyword>
<dbReference type="PANTHER" id="PTHR11820:SF90">
    <property type="entry name" value="FLUTATHIONE S-TRANSFERASE"/>
    <property type="match status" value="1"/>
</dbReference>
<feature type="domain" description="Fumarylacetoacetase-like C-terminal" evidence="2">
    <location>
        <begin position="32"/>
        <end position="231"/>
    </location>
</feature>
<dbReference type="OrthoDB" id="9805307at2"/>
<keyword evidence="4" id="KW-1185">Reference proteome</keyword>
<evidence type="ECO:0000313" key="4">
    <source>
        <dbReference type="Proteomes" id="UP000175669"/>
    </source>
</evidence>
<dbReference type="InterPro" id="IPR011234">
    <property type="entry name" value="Fumarylacetoacetase-like_C"/>
</dbReference>
<dbReference type="Pfam" id="PF01557">
    <property type="entry name" value="FAA_hydrolase"/>
    <property type="match status" value="1"/>
</dbReference>
<dbReference type="AlphaFoldDB" id="A0A1E8CKG1"/>
<dbReference type="PANTHER" id="PTHR11820">
    <property type="entry name" value="ACYLPYRUVASE"/>
    <property type="match status" value="1"/>
</dbReference>
<proteinExistence type="predicted"/>
<reference evidence="4" key="1">
    <citation type="submission" date="2016-07" db="EMBL/GenBank/DDBJ databases">
        <authorList>
            <person name="Florea S."/>
            <person name="Webb J.S."/>
            <person name="Jaromczyk J."/>
            <person name="Schardl C.L."/>
        </authorList>
    </citation>
    <scope>NUCLEOTIDE SEQUENCE [LARGE SCALE GENOMIC DNA]</scope>
    <source>
        <strain evidence="4">KCTC 42131</strain>
    </source>
</reference>
<dbReference type="EMBL" id="MASR01000001">
    <property type="protein sequence ID" value="OFE12950.1"/>
    <property type="molecule type" value="Genomic_DNA"/>
</dbReference>
<dbReference type="Proteomes" id="UP000175669">
    <property type="component" value="Unassembled WGS sequence"/>
</dbReference>
<sequence>MCRGKRLKTEFDLAVASLPIRGRETRFPVGRVFCVGRNYAEHAKEMGADPSREAPFFFSKPAAAVWRPDGTVPYPPRTQDLHHEAELVVALHQGGASLTLAAARACVFAYGVGIDFTRRDLQAEAKKQGRPWDTAKGFDASGPVSELVALEDCGWLEKGAITLTLNGQARQQGDLSDMIWKVDEIIAELSTYYTLQPGDIIFTGTPAGVGAVDRGDAVEATIEGVGQLAFRMI</sequence>
<name>A0A1E8CKG1_9GAMM</name>
<accession>A0A1E8CKG1</accession>
<comment type="caution">
    <text evidence="3">The sequence shown here is derived from an EMBL/GenBank/DDBJ whole genome shotgun (WGS) entry which is preliminary data.</text>
</comment>